<dbReference type="Gene3D" id="3.20.20.480">
    <property type="entry name" value="Trimethylamine methyltransferase-like"/>
    <property type="match status" value="1"/>
</dbReference>
<dbReference type="GO" id="GO:0008168">
    <property type="term" value="F:methyltransferase activity"/>
    <property type="evidence" value="ECO:0007669"/>
    <property type="project" value="UniProtKB-KW"/>
</dbReference>
<keyword evidence="2 6" id="KW-0489">Methyltransferase</keyword>
<dbReference type="InterPro" id="IPR010426">
    <property type="entry name" value="MTTB_MeTrfase"/>
</dbReference>
<proteinExistence type="inferred from homology"/>
<evidence type="ECO:0000313" key="7">
    <source>
        <dbReference type="Proteomes" id="UP001623232"/>
    </source>
</evidence>
<feature type="region of interest" description="Disordered" evidence="5">
    <location>
        <begin position="1"/>
        <end position="34"/>
    </location>
</feature>
<dbReference type="PIRSF" id="PIRSF037567">
    <property type="entry name" value="MTTB_MeTrfase"/>
    <property type="match status" value="1"/>
</dbReference>
<evidence type="ECO:0000313" key="6">
    <source>
        <dbReference type="EMBL" id="WZK89995.1"/>
    </source>
</evidence>
<feature type="compositionally biased region" description="Basic residues" evidence="5">
    <location>
        <begin position="1"/>
        <end position="12"/>
    </location>
</feature>
<evidence type="ECO:0000256" key="3">
    <source>
        <dbReference type="ARBA" id="ARBA00022679"/>
    </source>
</evidence>
<dbReference type="InterPro" id="IPR038601">
    <property type="entry name" value="MttB-like_sf"/>
</dbReference>
<evidence type="ECO:0000256" key="2">
    <source>
        <dbReference type="ARBA" id="ARBA00022603"/>
    </source>
</evidence>
<gene>
    <name evidence="6" type="ORF">QEZ52_05475</name>
</gene>
<comment type="similarity">
    <text evidence="1 4">Belongs to the trimethylamine methyltransferase family.</text>
</comment>
<dbReference type="Proteomes" id="UP001623232">
    <property type="component" value="Chromosome"/>
</dbReference>
<dbReference type="Pfam" id="PF06253">
    <property type="entry name" value="MTTB"/>
    <property type="match status" value="1"/>
</dbReference>
<organism evidence="6 7">
    <name type="scientific">Aliisedimentitalea scapharcae</name>
    <dbReference type="NCBI Taxonomy" id="1524259"/>
    <lineage>
        <taxon>Bacteria</taxon>
        <taxon>Pseudomonadati</taxon>
        <taxon>Pseudomonadota</taxon>
        <taxon>Alphaproteobacteria</taxon>
        <taxon>Rhodobacterales</taxon>
        <taxon>Roseobacteraceae</taxon>
        <taxon>Aliisedimentitalea</taxon>
    </lineage>
</organism>
<evidence type="ECO:0000256" key="1">
    <source>
        <dbReference type="ARBA" id="ARBA00007137"/>
    </source>
</evidence>
<evidence type="ECO:0000256" key="5">
    <source>
        <dbReference type="SAM" id="MobiDB-lite"/>
    </source>
</evidence>
<dbReference type="GO" id="GO:0032259">
    <property type="term" value="P:methylation"/>
    <property type="evidence" value="ECO:0007669"/>
    <property type="project" value="UniProtKB-KW"/>
</dbReference>
<dbReference type="RefSeq" id="WP_406648496.1">
    <property type="nucleotide sequence ID" value="NZ_CP123584.1"/>
</dbReference>
<keyword evidence="3 4" id="KW-0808">Transferase</keyword>
<dbReference type="EMBL" id="CP123584">
    <property type="protein sequence ID" value="WZK89995.1"/>
    <property type="molecule type" value="Genomic_DNA"/>
</dbReference>
<protein>
    <recommendedName>
        <fullName evidence="4">Methyltransferase</fullName>
        <ecNumber evidence="4">2.1.1.-</ecNumber>
    </recommendedName>
</protein>
<sequence>MSRTRRNGGRAARRIDRADGAGSGPSTAIWPGIEGGRYTPFTRREIERVSDTALRILEEIGLKGATPHCVETVCNNGGSLTEDGRLLMPADLVRRMLKVAGRGFKLFGQMPEYDIDPSGTRIHLGTSGAAVHIVDSLTGTIRDSALRDLYDMARLAQSLPNIHMFQRTVVARDLSDPFEMDLNTAYACLKGTAKPVGGSFTSEENMEAAVQMMQMIVGGPEALRARPPFCVSTCFIVPPLTFAEEALGVIECAARHGIPLKLVSAGQAGATSPAPLAGAVAQQTAEVLAGLVYVNLLNPGHPATFGALPFVSDLRTGAMSGGSAEQGLLMAACAQMAQHFDIPCAVSAGMTDSKMPDFQAGYEKGVTELLSALSGANLIYEAAGMYGSLLGCSLESFVLDNDMIGSILRATRGFEVSDDTLSLEVIREVCVDGPGHFLGHDQTLKRMESDYYYPALADRRTPQEWAAAPDRDLLEQARARTEALLGGPRSEHIPAEIDAEIRARFPIRLPKADL</sequence>
<name>A0ABZ2XV69_9RHOB</name>
<accession>A0ABZ2XV69</accession>
<evidence type="ECO:0000256" key="4">
    <source>
        <dbReference type="PIRNR" id="PIRNR037567"/>
    </source>
</evidence>
<reference evidence="6 7" key="1">
    <citation type="submission" date="2023-04" db="EMBL/GenBank/DDBJ databases">
        <title>Complete genome sequence of Alisedimentitalea scapharcae.</title>
        <authorList>
            <person name="Rong J.-C."/>
            <person name="Yi M.-L."/>
            <person name="Zhao Q."/>
        </authorList>
    </citation>
    <scope>NUCLEOTIDE SEQUENCE [LARGE SCALE GENOMIC DNA]</scope>
    <source>
        <strain evidence="6 7">KCTC 42119</strain>
    </source>
</reference>
<dbReference type="EC" id="2.1.1.-" evidence="4"/>
<keyword evidence="7" id="KW-1185">Reference proteome</keyword>